<dbReference type="InterPro" id="IPR008952">
    <property type="entry name" value="Tetraspanin_EC2_sf"/>
</dbReference>
<dbReference type="EMBL" id="JAODUP010001264">
    <property type="protein sequence ID" value="KAK2140733.1"/>
    <property type="molecule type" value="Genomic_DNA"/>
</dbReference>
<dbReference type="Gene3D" id="1.10.1450.10">
    <property type="entry name" value="Tetraspanin"/>
    <property type="match status" value="1"/>
</dbReference>
<sequence>MSLPGGPGMRGGHVISRVDGTASRGQPDGRRSRNQRKCRADSFRRRHYAAGRDIFPRFVQPNGYSIILFLLVLAQIIVTILAVARRKELESEFASTMLHQVRIRYNRSAVRDVNRTDFLTFAWDAMQVELSCCGAEGPGDYMFSTWWNHTKNSAGMAIPHTCCELYNDNPEVPMVRDNNQCQIEGFIYKQWKERPEEVGPMEELHTKGCVEAVLEWIDEHSDIIVTCIVISTVLQALGVFTSCFLIFLLKREHGKDWTDDEE</sequence>
<comment type="subcellular location">
    <subcellularLocation>
        <location evidence="1">Membrane</location>
        <topology evidence="1">Multi-pass membrane protein</topology>
    </subcellularLocation>
</comment>
<feature type="compositionally biased region" description="Gly residues" evidence="5">
    <location>
        <begin position="1"/>
        <end position="11"/>
    </location>
</feature>
<dbReference type="PANTHER" id="PTHR19282:SF551">
    <property type="entry name" value="RE08073P-RELATED"/>
    <property type="match status" value="1"/>
</dbReference>
<keyword evidence="8" id="KW-1185">Reference proteome</keyword>
<evidence type="ECO:0000256" key="6">
    <source>
        <dbReference type="SAM" id="Phobius"/>
    </source>
</evidence>
<keyword evidence="2 6" id="KW-0812">Transmembrane</keyword>
<evidence type="ECO:0008006" key="9">
    <source>
        <dbReference type="Google" id="ProtNLM"/>
    </source>
</evidence>
<keyword evidence="3 6" id="KW-1133">Transmembrane helix</keyword>
<feature type="transmembrane region" description="Helical" evidence="6">
    <location>
        <begin position="223"/>
        <end position="249"/>
    </location>
</feature>
<evidence type="ECO:0000313" key="7">
    <source>
        <dbReference type="EMBL" id="KAK2140733.1"/>
    </source>
</evidence>
<accession>A0AAD9IUC2</accession>
<feature type="region of interest" description="Disordered" evidence="5">
    <location>
        <begin position="1"/>
        <end position="37"/>
    </location>
</feature>
<feature type="transmembrane region" description="Helical" evidence="6">
    <location>
        <begin position="64"/>
        <end position="84"/>
    </location>
</feature>
<proteinExistence type="predicted"/>
<dbReference type="PANTHER" id="PTHR19282">
    <property type="entry name" value="TETRASPANIN"/>
    <property type="match status" value="1"/>
</dbReference>
<reference evidence="7" key="1">
    <citation type="journal article" date="2023" name="Mol. Biol. Evol.">
        <title>Third-Generation Sequencing Reveals the Adaptive Role of the Epigenome in Three Deep-Sea Polychaetes.</title>
        <authorList>
            <person name="Perez M."/>
            <person name="Aroh O."/>
            <person name="Sun Y."/>
            <person name="Lan Y."/>
            <person name="Juniper S.K."/>
            <person name="Young C.R."/>
            <person name="Angers B."/>
            <person name="Qian P.Y."/>
        </authorList>
    </citation>
    <scope>NUCLEOTIDE SEQUENCE</scope>
    <source>
        <strain evidence="7">P08H-3</strain>
    </source>
</reference>
<evidence type="ECO:0000313" key="8">
    <source>
        <dbReference type="Proteomes" id="UP001208570"/>
    </source>
</evidence>
<dbReference type="GO" id="GO:0005886">
    <property type="term" value="C:plasma membrane"/>
    <property type="evidence" value="ECO:0007669"/>
    <property type="project" value="TreeGrafter"/>
</dbReference>
<protein>
    <recommendedName>
        <fullName evidence="9">Tetraspanin</fullName>
    </recommendedName>
</protein>
<evidence type="ECO:0000256" key="1">
    <source>
        <dbReference type="ARBA" id="ARBA00004141"/>
    </source>
</evidence>
<evidence type="ECO:0000256" key="3">
    <source>
        <dbReference type="ARBA" id="ARBA00022989"/>
    </source>
</evidence>
<dbReference type="InterPro" id="IPR018499">
    <property type="entry name" value="Tetraspanin/Peripherin"/>
</dbReference>
<comment type="caution">
    <text evidence="7">The sequence shown here is derived from an EMBL/GenBank/DDBJ whole genome shotgun (WGS) entry which is preliminary data.</text>
</comment>
<evidence type="ECO:0000256" key="5">
    <source>
        <dbReference type="SAM" id="MobiDB-lite"/>
    </source>
</evidence>
<organism evidence="7 8">
    <name type="scientific">Paralvinella palmiformis</name>
    <dbReference type="NCBI Taxonomy" id="53620"/>
    <lineage>
        <taxon>Eukaryota</taxon>
        <taxon>Metazoa</taxon>
        <taxon>Spiralia</taxon>
        <taxon>Lophotrochozoa</taxon>
        <taxon>Annelida</taxon>
        <taxon>Polychaeta</taxon>
        <taxon>Sedentaria</taxon>
        <taxon>Canalipalpata</taxon>
        <taxon>Terebellida</taxon>
        <taxon>Terebelliformia</taxon>
        <taxon>Alvinellidae</taxon>
        <taxon>Paralvinella</taxon>
    </lineage>
</organism>
<dbReference type="AlphaFoldDB" id="A0AAD9IUC2"/>
<dbReference type="Pfam" id="PF00335">
    <property type="entry name" value="Tetraspanin"/>
    <property type="match status" value="1"/>
</dbReference>
<dbReference type="Proteomes" id="UP001208570">
    <property type="component" value="Unassembled WGS sequence"/>
</dbReference>
<dbReference type="SUPFAM" id="SSF48652">
    <property type="entry name" value="Tetraspanin"/>
    <property type="match status" value="1"/>
</dbReference>
<gene>
    <name evidence="7" type="ORF">LSH36_1264g00035</name>
</gene>
<name>A0AAD9IUC2_9ANNE</name>
<evidence type="ECO:0000256" key="4">
    <source>
        <dbReference type="ARBA" id="ARBA00023136"/>
    </source>
</evidence>
<evidence type="ECO:0000256" key="2">
    <source>
        <dbReference type="ARBA" id="ARBA00022692"/>
    </source>
</evidence>
<keyword evidence="4 6" id="KW-0472">Membrane</keyword>